<sequence>MEEEKAAAYYDELTRKGRGAARSMVVFSLKSLLSSLRVVWSSAVMGLEEKALDFRPNYARFTLDSDPTTLDSEMLLTSVVSFFSMTWLISVDLFLLRSAFVFMFLFSHAMLYDHTNPV</sequence>
<reference evidence="2" key="1">
    <citation type="journal article" date="2022" name="Plant J.">
        <title>Strategies of tolerance reflected in two North American maple genomes.</title>
        <authorList>
            <person name="McEvoy S.L."/>
            <person name="Sezen U.U."/>
            <person name="Trouern-Trend A."/>
            <person name="McMahon S.M."/>
            <person name="Schaberg P.G."/>
            <person name="Yang J."/>
            <person name="Wegrzyn J.L."/>
            <person name="Swenson N.G."/>
        </authorList>
    </citation>
    <scope>NUCLEOTIDE SEQUENCE</scope>
    <source>
        <strain evidence="2">NS2018</strain>
    </source>
</reference>
<organism evidence="2 3">
    <name type="scientific">Acer saccharum</name>
    <name type="common">Sugar maple</name>
    <dbReference type="NCBI Taxonomy" id="4024"/>
    <lineage>
        <taxon>Eukaryota</taxon>
        <taxon>Viridiplantae</taxon>
        <taxon>Streptophyta</taxon>
        <taxon>Embryophyta</taxon>
        <taxon>Tracheophyta</taxon>
        <taxon>Spermatophyta</taxon>
        <taxon>Magnoliopsida</taxon>
        <taxon>eudicotyledons</taxon>
        <taxon>Gunneridae</taxon>
        <taxon>Pentapetalae</taxon>
        <taxon>rosids</taxon>
        <taxon>malvids</taxon>
        <taxon>Sapindales</taxon>
        <taxon>Sapindaceae</taxon>
        <taxon>Hippocastanoideae</taxon>
        <taxon>Acereae</taxon>
        <taxon>Acer</taxon>
    </lineage>
</organism>
<evidence type="ECO:0000313" key="3">
    <source>
        <dbReference type="Proteomes" id="UP001168877"/>
    </source>
</evidence>
<dbReference type="Proteomes" id="UP001168877">
    <property type="component" value="Unassembled WGS sequence"/>
</dbReference>
<name>A0AA39VSL8_ACESA</name>
<dbReference type="AlphaFoldDB" id="A0AA39VSL8"/>
<evidence type="ECO:0000256" key="1">
    <source>
        <dbReference type="SAM" id="Phobius"/>
    </source>
</evidence>
<reference evidence="2" key="2">
    <citation type="submission" date="2023-06" db="EMBL/GenBank/DDBJ databases">
        <authorList>
            <person name="Swenson N.G."/>
            <person name="Wegrzyn J.L."/>
            <person name="Mcevoy S.L."/>
        </authorList>
    </citation>
    <scope>NUCLEOTIDE SEQUENCE</scope>
    <source>
        <strain evidence="2">NS2018</strain>
        <tissue evidence="2">Leaf</tissue>
    </source>
</reference>
<proteinExistence type="predicted"/>
<feature type="transmembrane region" description="Helical" evidence="1">
    <location>
        <begin position="82"/>
        <end position="106"/>
    </location>
</feature>
<keyword evidence="1" id="KW-0472">Membrane</keyword>
<keyword evidence="3" id="KW-1185">Reference proteome</keyword>
<evidence type="ECO:0000313" key="2">
    <source>
        <dbReference type="EMBL" id="KAK0597609.1"/>
    </source>
</evidence>
<comment type="caution">
    <text evidence="2">The sequence shown here is derived from an EMBL/GenBank/DDBJ whole genome shotgun (WGS) entry which is preliminary data.</text>
</comment>
<accession>A0AA39VSL8</accession>
<dbReference type="EMBL" id="JAUESC010000004">
    <property type="protein sequence ID" value="KAK0597609.1"/>
    <property type="molecule type" value="Genomic_DNA"/>
</dbReference>
<gene>
    <name evidence="2" type="ORF">LWI29_026846</name>
</gene>
<keyword evidence="1" id="KW-0812">Transmembrane</keyword>
<keyword evidence="1" id="KW-1133">Transmembrane helix</keyword>
<protein>
    <submittedName>
        <fullName evidence="2">Uncharacterized protein</fullName>
    </submittedName>
</protein>